<accession>A0A1J4J882</accession>
<feature type="transmembrane region" description="Helical" evidence="6">
    <location>
        <begin position="169"/>
        <end position="190"/>
    </location>
</feature>
<evidence type="ECO:0000256" key="2">
    <source>
        <dbReference type="ARBA" id="ARBA00022692"/>
    </source>
</evidence>
<keyword evidence="2 6" id="KW-0812">Transmembrane</keyword>
<sequence length="350" mass="38013">MMQCTPLSGTLFAVSATLYGSSYAGVAQGLKYFTAGVFQTFRMLFGLVFMAVIVITRVIFNKEYRQIARSHFTSGFKPILLLLFGGLLNLAIPHCLTAVAQAWVASSIVQLFQPFVPIFGSILSHFVLADEKFNKQKALSLVLAVVGVVASSVPSFLHGTDNGSSTSMLVLGYALTLISMASFGFAPVWFKLKTPNVDESISVCLQLAISTVFEAIFGLIKDGPKNFANQIVNAPPIAWMWPVIIGALVSGVAVYCLMALISMIGAFGANLVPFGQMIVGVIVGVAVLNEWKGYVWWEIFLCVVGVLILCCSLIVGVWRKSPKEDKSEMSAHSIHEEEEQRVEEPEIAEL</sequence>
<evidence type="ECO:0000313" key="8">
    <source>
        <dbReference type="EMBL" id="OHS93621.1"/>
    </source>
</evidence>
<dbReference type="Pfam" id="PF00892">
    <property type="entry name" value="EamA"/>
    <property type="match status" value="1"/>
</dbReference>
<dbReference type="OrthoDB" id="10263701at2759"/>
<dbReference type="InterPro" id="IPR000620">
    <property type="entry name" value="EamA_dom"/>
</dbReference>
<feature type="compositionally biased region" description="Acidic residues" evidence="5">
    <location>
        <begin position="336"/>
        <end position="350"/>
    </location>
</feature>
<dbReference type="AlphaFoldDB" id="A0A1J4J882"/>
<dbReference type="InterPro" id="IPR037185">
    <property type="entry name" value="EmrE-like"/>
</dbReference>
<feature type="compositionally biased region" description="Basic and acidic residues" evidence="5">
    <location>
        <begin position="324"/>
        <end position="335"/>
    </location>
</feature>
<evidence type="ECO:0000256" key="3">
    <source>
        <dbReference type="ARBA" id="ARBA00022989"/>
    </source>
</evidence>
<gene>
    <name evidence="8" type="ORF">TRFO_40098</name>
</gene>
<feature type="region of interest" description="Disordered" evidence="5">
    <location>
        <begin position="324"/>
        <end position="350"/>
    </location>
</feature>
<proteinExistence type="predicted"/>
<comment type="subcellular location">
    <subcellularLocation>
        <location evidence="1">Membrane</location>
        <topology evidence="1">Multi-pass membrane protein</topology>
    </subcellularLocation>
</comment>
<feature type="transmembrane region" description="Helical" evidence="6">
    <location>
        <begin position="111"/>
        <end position="129"/>
    </location>
</feature>
<dbReference type="PANTHER" id="PTHR32322:SF2">
    <property type="entry name" value="EAMA DOMAIN-CONTAINING PROTEIN"/>
    <property type="match status" value="1"/>
</dbReference>
<feature type="transmembrane region" description="Helical" evidence="6">
    <location>
        <begin position="294"/>
        <end position="318"/>
    </location>
</feature>
<feature type="transmembrane region" description="Helical" evidence="6">
    <location>
        <begin position="40"/>
        <end position="60"/>
    </location>
</feature>
<keyword evidence="4 6" id="KW-0472">Membrane</keyword>
<feature type="transmembrane region" description="Helical" evidence="6">
    <location>
        <begin position="138"/>
        <end position="157"/>
    </location>
</feature>
<evidence type="ECO:0000313" key="9">
    <source>
        <dbReference type="Proteomes" id="UP000179807"/>
    </source>
</evidence>
<evidence type="ECO:0000256" key="6">
    <source>
        <dbReference type="SAM" id="Phobius"/>
    </source>
</evidence>
<keyword evidence="9" id="KW-1185">Reference proteome</keyword>
<keyword evidence="3 6" id="KW-1133">Transmembrane helix</keyword>
<feature type="domain" description="EamA" evidence="7">
    <location>
        <begin position="11"/>
        <end position="151"/>
    </location>
</feature>
<evidence type="ECO:0000256" key="4">
    <source>
        <dbReference type="ARBA" id="ARBA00023136"/>
    </source>
</evidence>
<feature type="transmembrane region" description="Helical" evidence="6">
    <location>
        <begin position="267"/>
        <end position="288"/>
    </location>
</feature>
<dbReference type="EMBL" id="MLAK01001383">
    <property type="protein sequence ID" value="OHS93621.1"/>
    <property type="molecule type" value="Genomic_DNA"/>
</dbReference>
<dbReference type="VEuPathDB" id="TrichDB:TRFO_40098"/>
<dbReference type="GeneID" id="94847704"/>
<dbReference type="InterPro" id="IPR050638">
    <property type="entry name" value="AA-Vitamin_Transporters"/>
</dbReference>
<name>A0A1J4J882_9EUKA</name>
<organism evidence="8 9">
    <name type="scientific">Tritrichomonas foetus</name>
    <dbReference type="NCBI Taxonomy" id="1144522"/>
    <lineage>
        <taxon>Eukaryota</taxon>
        <taxon>Metamonada</taxon>
        <taxon>Parabasalia</taxon>
        <taxon>Tritrichomonadida</taxon>
        <taxon>Tritrichomonadidae</taxon>
        <taxon>Tritrichomonas</taxon>
    </lineage>
</organism>
<dbReference type="SUPFAM" id="SSF103481">
    <property type="entry name" value="Multidrug resistance efflux transporter EmrE"/>
    <property type="match status" value="2"/>
</dbReference>
<reference evidence="8" key="1">
    <citation type="submission" date="2016-10" db="EMBL/GenBank/DDBJ databases">
        <authorList>
            <person name="Benchimol M."/>
            <person name="Almeida L.G."/>
            <person name="Vasconcelos A.T."/>
            <person name="Perreira-Neves A."/>
            <person name="Rosa I.A."/>
            <person name="Tasca T."/>
            <person name="Bogo M.R."/>
            <person name="de Souza W."/>
        </authorList>
    </citation>
    <scope>NUCLEOTIDE SEQUENCE [LARGE SCALE GENOMIC DNA]</scope>
    <source>
        <strain evidence="8">K</strain>
    </source>
</reference>
<protein>
    <submittedName>
        <fullName evidence="8">Integral membrane protein</fullName>
    </submittedName>
</protein>
<comment type="caution">
    <text evidence="8">The sequence shown here is derived from an EMBL/GenBank/DDBJ whole genome shotgun (WGS) entry which is preliminary data.</text>
</comment>
<dbReference type="Proteomes" id="UP000179807">
    <property type="component" value="Unassembled WGS sequence"/>
</dbReference>
<evidence type="ECO:0000256" key="5">
    <source>
        <dbReference type="SAM" id="MobiDB-lite"/>
    </source>
</evidence>
<dbReference type="GO" id="GO:0016020">
    <property type="term" value="C:membrane"/>
    <property type="evidence" value="ECO:0007669"/>
    <property type="project" value="UniProtKB-SubCell"/>
</dbReference>
<feature type="transmembrane region" description="Helical" evidence="6">
    <location>
        <begin position="80"/>
        <end position="105"/>
    </location>
</feature>
<feature type="transmembrane region" description="Helical" evidence="6">
    <location>
        <begin position="240"/>
        <end position="260"/>
    </location>
</feature>
<evidence type="ECO:0000259" key="7">
    <source>
        <dbReference type="Pfam" id="PF00892"/>
    </source>
</evidence>
<dbReference type="RefSeq" id="XP_068346758.1">
    <property type="nucleotide sequence ID" value="XM_068513000.1"/>
</dbReference>
<feature type="transmembrane region" description="Helical" evidence="6">
    <location>
        <begin position="202"/>
        <end position="220"/>
    </location>
</feature>
<dbReference type="PANTHER" id="PTHR32322">
    <property type="entry name" value="INNER MEMBRANE TRANSPORTER"/>
    <property type="match status" value="1"/>
</dbReference>
<evidence type="ECO:0000256" key="1">
    <source>
        <dbReference type="ARBA" id="ARBA00004141"/>
    </source>
</evidence>